<name>A0A150MAA4_GEOSE</name>
<organism evidence="1 2">
    <name type="scientific">Geobacillus stearothermophilus</name>
    <name type="common">Bacillus stearothermophilus</name>
    <dbReference type="NCBI Taxonomy" id="1422"/>
    <lineage>
        <taxon>Bacteria</taxon>
        <taxon>Bacillati</taxon>
        <taxon>Bacillota</taxon>
        <taxon>Bacilli</taxon>
        <taxon>Bacillales</taxon>
        <taxon>Anoxybacillaceae</taxon>
        <taxon>Geobacillus</taxon>
    </lineage>
</organism>
<protein>
    <submittedName>
        <fullName evidence="1">Uncharacterized protein</fullName>
    </submittedName>
</protein>
<gene>
    <name evidence="1" type="ORF">B4109_0917</name>
</gene>
<evidence type="ECO:0000313" key="2">
    <source>
        <dbReference type="Proteomes" id="UP000075424"/>
    </source>
</evidence>
<evidence type="ECO:0000313" key="1">
    <source>
        <dbReference type="EMBL" id="KYD21371.1"/>
    </source>
</evidence>
<dbReference type="PATRIC" id="fig|1422.18.peg.1720"/>
<proteinExistence type="predicted"/>
<dbReference type="EMBL" id="LQYV01000135">
    <property type="protein sequence ID" value="KYD21371.1"/>
    <property type="molecule type" value="Genomic_DNA"/>
</dbReference>
<dbReference type="AlphaFoldDB" id="A0A150MAA4"/>
<comment type="caution">
    <text evidence="1">The sequence shown here is derived from an EMBL/GenBank/DDBJ whole genome shotgun (WGS) entry which is preliminary data.</text>
</comment>
<reference evidence="1 2" key="1">
    <citation type="submission" date="2016-01" db="EMBL/GenBank/DDBJ databases">
        <title>Draft Genome Sequences of Seven Thermophilic Sporeformers Isolated from Foods.</title>
        <authorList>
            <person name="Berendsen E.M."/>
            <person name="Wells-Bennik M.H."/>
            <person name="Krawcyk A.O."/>
            <person name="De Jong A."/>
            <person name="Holsappel S."/>
            <person name="Eijlander R.T."/>
            <person name="Kuipers O.P."/>
        </authorList>
    </citation>
    <scope>NUCLEOTIDE SEQUENCE [LARGE SCALE GENOMIC DNA]</scope>
    <source>
        <strain evidence="1 2">B4109</strain>
    </source>
</reference>
<dbReference type="Proteomes" id="UP000075424">
    <property type="component" value="Unassembled WGS sequence"/>
</dbReference>
<sequence>MLRRNRGGCSPLFYLLCLLSEAGEMGSANPDVFIEKY</sequence>
<accession>A0A150MAA4</accession>